<reference evidence="1 2" key="1">
    <citation type="submission" date="2019-12" db="EMBL/GenBank/DDBJ databases">
        <title>Functional and genomic insights into the Sphingobium yanoikuyae YC-JY1, a bacterium efficiently degrading bisphenol A.</title>
        <authorList>
            <person name="Jia Y."/>
            <person name="Li X."/>
            <person name="Wang J."/>
            <person name="Eltoukhy A."/>
            <person name="Lamraoui I."/>
            <person name="Yan Y."/>
        </authorList>
    </citation>
    <scope>NUCLEOTIDE SEQUENCE [LARGE SCALE GENOMIC DNA]</scope>
    <source>
        <strain evidence="1 2">YC-JY1</strain>
    </source>
</reference>
<name>A0A6P1GKU4_SPHYA</name>
<organism evidence="1 2">
    <name type="scientific">Sphingobium yanoikuyae</name>
    <name type="common">Sphingomonas yanoikuyae</name>
    <dbReference type="NCBI Taxonomy" id="13690"/>
    <lineage>
        <taxon>Bacteria</taxon>
        <taxon>Pseudomonadati</taxon>
        <taxon>Pseudomonadota</taxon>
        <taxon>Alphaproteobacteria</taxon>
        <taxon>Sphingomonadales</taxon>
        <taxon>Sphingomonadaceae</taxon>
        <taxon>Sphingobium</taxon>
    </lineage>
</organism>
<dbReference type="EMBL" id="CP047218">
    <property type="protein sequence ID" value="QHD68854.1"/>
    <property type="molecule type" value="Genomic_DNA"/>
</dbReference>
<sequence>MGENQQRLDELLRRRRRAALVPKTVEAWAALGVVASPLSAIRQEALVTRLRTSGLRRSGVLPEASSTSLSQHIRDFVEPNDLLVICGWDVDEEPAVLIPAAAINRCVSHLRSLYPDGFLLLDQPATSALVIDFDEVHPSAIYVDHVWFPSRK</sequence>
<dbReference type="Proteomes" id="UP000464086">
    <property type="component" value="Chromosome"/>
</dbReference>
<dbReference type="RefSeq" id="WP_159367312.1">
    <property type="nucleotide sequence ID" value="NZ_CP047218.1"/>
</dbReference>
<evidence type="ECO:0000313" key="2">
    <source>
        <dbReference type="Proteomes" id="UP000464086"/>
    </source>
</evidence>
<proteinExistence type="predicted"/>
<protein>
    <submittedName>
        <fullName evidence="1">Uncharacterized protein</fullName>
    </submittedName>
</protein>
<dbReference type="AlphaFoldDB" id="A0A6P1GKU4"/>
<gene>
    <name evidence="1" type="ORF">GS397_18495</name>
</gene>
<evidence type="ECO:0000313" key="1">
    <source>
        <dbReference type="EMBL" id="QHD68854.1"/>
    </source>
</evidence>
<accession>A0A6P1GKU4</accession>